<evidence type="ECO:0000256" key="1">
    <source>
        <dbReference type="SAM" id="SignalP"/>
    </source>
</evidence>
<dbReference type="EMBL" id="FNGY01000023">
    <property type="protein sequence ID" value="SDO79060.1"/>
    <property type="molecule type" value="Genomic_DNA"/>
</dbReference>
<name>A0A1H0MFZ0_9SPHI</name>
<reference evidence="3" key="1">
    <citation type="submission" date="2016-10" db="EMBL/GenBank/DDBJ databases">
        <authorList>
            <person name="Varghese N."/>
            <person name="Submissions S."/>
        </authorList>
    </citation>
    <scope>NUCLEOTIDE SEQUENCE [LARGE SCALE GENOMIC DNA]</scope>
    <source>
        <strain evidence="3">DSM 19110</strain>
    </source>
</reference>
<keyword evidence="1" id="KW-0732">Signal</keyword>
<feature type="signal peptide" evidence="1">
    <location>
        <begin position="1"/>
        <end position="22"/>
    </location>
</feature>
<dbReference type="RefSeq" id="WP_074613123.1">
    <property type="nucleotide sequence ID" value="NZ_FNGY01000023.1"/>
</dbReference>
<accession>A0A1H0MFZ0</accession>
<dbReference type="AlphaFoldDB" id="A0A1H0MFZ0"/>
<protein>
    <recommendedName>
        <fullName evidence="4">Lipoprotein</fullName>
    </recommendedName>
</protein>
<sequence>MKKVFFLVAGLAAMLASCTSNHAEKKAKDTTGMIALDTTFSPANPAPESSTNCYVYVNKKDTASIKLQIKGEELTGTLRYNIFQKDLNNGTIAGEIKGDTIIADYTFDSEGLRSVRQVVFLKKGGKLYEGYGEMKEQGGKFSFINRAALKFNDHFTFNPVDCK</sequence>
<dbReference type="PROSITE" id="PS51257">
    <property type="entry name" value="PROKAR_LIPOPROTEIN"/>
    <property type="match status" value="1"/>
</dbReference>
<proteinExistence type="predicted"/>
<evidence type="ECO:0008006" key="4">
    <source>
        <dbReference type="Google" id="ProtNLM"/>
    </source>
</evidence>
<evidence type="ECO:0000313" key="3">
    <source>
        <dbReference type="Proteomes" id="UP000183200"/>
    </source>
</evidence>
<gene>
    <name evidence="2" type="ORF">SAMN05421820_1232</name>
</gene>
<evidence type="ECO:0000313" key="2">
    <source>
        <dbReference type="EMBL" id="SDO79060.1"/>
    </source>
</evidence>
<keyword evidence="3" id="KW-1185">Reference proteome</keyword>
<dbReference type="Proteomes" id="UP000183200">
    <property type="component" value="Unassembled WGS sequence"/>
</dbReference>
<feature type="chain" id="PRO_5010278013" description="Lipoprotein" evidence="1">
    <location>
        <begin position="23"/>
        <end position="163"/>
    </location>
</feature>
<organism evidence="2 3">
    <name type="scientific">Pedobacter steynii</name>
    <dbReference type="NCBI Taxonomy" id="430522"/>
    <lineage>
        <taxon>Bacteria</taxon>
        <taxon>Pseudomonadati</taxon>
        <taxon>Bacteroidota</taxon>
        <taxon>Sphingobacteriia</taxon>
        <taxon>Sphingobacteriales</taxon>
        <taxon>Sphingobacteriaceae</taxon>
        <taxon>Pedobacter</taxon>
    </lineage>
</organism>